<dbReference type="EMBL" id="CP013234">
    <property type="protein sequence ID" value="AMP04389.1"/>
    <property type="molecule type" value="Genomic_DNA"/>
</dbReference>
<gene>
    <name evidence="8" type="ORF">CPter291_3383</name>
    <name evidence="7" type="ORF">CPter91_2017</name>
</gene>
<comment type="similarity">
    <text evidence="1 6">Belongs to the peptidase S14 family.</text>
</comment>
<dbReference type="AlphaFoldDB" id="A0A127Q2W7"/>
<evidence type="ECO:0000313" key="8">
    <source>
        <dbReference type="EMBL" id="AMP15618.1"/>
    </source>
</evidence>
<keyword evidence="5" id="KW-0720">Serine protease</keyword>
<dbReference type="InterPro" id="IPR029045">
    <property type="entry name" value="ClpP/crotonase-like_dom_sf"/>
</dbReference>
<dbReference type="PRINTS" id="PR00127">
    <property type="entry name" value="CLPPROTEASEP"/>
</dbReference>
<organism evidence="7 9">
    <name type="scientific">Collimonas pratensis</name>
    <dbReference type="NCBI Taxonomy" id="279113"/>
    <lineage>
        <taxon>Bacteria</taxon>
        <taxon>Pseudomonadati</taxon>
        <taxon>Pseudomonadota</taxon>
        <taxon>Betaproteobacteria</taxon>
        <taxon>Burkholderiales</taxon>
        <taxon>Oxalobacteraceae</taxon>
        <taxon>Collimonas</taxon>
    </lineage>
</organism>
<dbReference type="InterPro" id="IPR023562">
    <property type="entry name" value="ClpP/TepA"/>
</dbReference>
<accession>A0A127Q2W7</accession>
<reference evidence="9 10" key="1">
    <citation type="submission" date="2015-11" db="EMBL/GenBank/DDBJ databases">
        <title>Exploring the genomic traits of fungus-feeding bacterial genus Collimonas.</title>
        <authorList>
            <person name="Song C."/>
            <person name="Schmidt R."/>
            <person name="de Jager V."/>
            <person name="Krzyzanowska D."/>
            <person name="Jongedijk E."/>
            <person name="Cankar K."/>
            <person name="Beekwilder J."/>
            <person name="van Veen A."/>
            <person name="de Boer W."/>
            <person name="van Veen J.A."/>
            <person name="Garbeva P."/>
        </authorList>
    </citation>
    <scope>NUCLEOTIDE SEQUENCE [LARGE SCALE GENOMIC DNA]</scope>
    <source>
        <strain evidence="8 10">Ter291</strain>
        <strain evidence="7 9">Ter91</strain>
    </source>
</reference>
<dbReference type="InterPro" id="IPR001907">
    <property type="entry name" value="ClpP"/>
</dbReference>
<dbReference type="GO" id="GO:0051117">
    <property type="term" value="F:ATPase binding"/>
    <property type="evidence" value="ECO:0007669"/>
    <property type="project" value="TreeGrafter"/>
</dbReference>
<proteinExistence type="inferred from homology"/>
<keyword evidence="2" id="KW-0963">Cytoplasm</keyword>
<dbReference type="KEGG" id="cpra:CPter91_2017"/>
<name>A0A127Q2W7_9BURK</name>
<dbReference type="GO" id="GO:0009368">
    <property type="term" value="C:endopeptidase Clp complex"/>
    <property type="evidence" value="ECO:0007669"/>
    <property type="project" value="TreeGrafter"/>
</dbReference>
<dbReference type="Proteomes" id="UP000074561">
    <property type="component" value="Chromosome"/>
</dbReference>
<keyword evidence="10" id="KW-1185">Reference proteome</keyword>
<evidence type="ECO:0000313" key="9">
    <source>
        <dbReference type="Proteomes" id="UP000074561"/>
    </source>
</evidence>
<dbReference type="PANTHER" id="PTHR10381:SF70">
    <property type="entry name" value="ATP-DEPENDENT CLP PROTEASE PROTEOLYTIC SUBUNIT"/>
    <property type="match status" value="1"/>
</dbReference>
<dbReference type="CDD" id="cd07017">
    <property type="entry name" value="S14_ClpP_2"/>
    <property type="match status" value="1"/>
</dbReference>
<dbReference type="NCBIfam" id="NF009205">
    <property type="entry name" value="PRK12553.1"/>
    <property type="match status" value="1"/>
</dbReference>
<keyword evidence="3 7" id="KW-0645">Protease</keyword>
<evidence type="ECO:0000256" key="2">
    <source>
        <dbReference type="ARBA" id="ARBA00022490"/>
    </source>
</evidence>
<keyword evidence="4" id="KW-0378">Hydrolase</keyword>
<protein>
    <recommendedName>
        <fullName evidence="6">ATP-dependent Clp protease proteolytic subunit</fullName>
    </recommendedName>
</protein>
<dbReference type="OrthoDB" id="9802800at2"/>
<evidence type="ECO:0000313" key="7">
    <source>
        <dbReference type="EMBL" id="AMP04389.1"/>
    </source>
</evidence>
<dbReference type="GO" id="GO:0004176">
    <property type="term" value="F:ATP-dependent peptidase activity"/>
    <property type="evidence" value="ECO:0007669"/>
    <property type="project" value="InterPro"/>
</dbReference>
<evidence type="ECO:0000256" key="1">
    <source>
        <dbReference type="ARBA" id="ARBA00007039"/>
    </source>
</evidence>
<dbReference type="RefSeq" id="WP_061939595.1">
    <property type="nucleotide sequence ID" value="NZ_CP013234.1"/>
</dbReference>
<evidence type="ECO:0000313" key="10">
    <source>
        <dbReference type="Proteomes" id="UP000074914"/>
    </source>
</evidence>
<dbReference type="Pfam" id="PF00574">
    <property type="entry name" value="CLP_protease"/>
    <property type="match status" value="1"/>
</dbReference>
<dbReference type="GO" id="GO:0006515">
    <property type="term" value="P:protein quality control for misfolded or incompletely synthesized proteins"/>
    <property type="evidence" value="ECO:0007669"/>
    <property type="project" value="TreeGrafter"/>
</dbReference>
<dbReference type="SUPFAM" id="SSF52096">
    <property type="entry name" value="ClpP/crotonase"/>
    <property type="match status" value="1"/>
</dbReference>
<dbReference type="PATRIC" id="fig|279113.10.peg.3373"/>
<dbReference type="GO" id="GO:0004252">
    <property type="term" value="F:serine-type endopeptidase activity"/>
    <property type="evidence" value="ECO:0007669"/>
    <property type="project" value="InterPro"/>
</dbReference>
<dbReference type="STRING" id="279113.CPter91_2017"/>
<evidence type="ECO:0000256" key="6">
    <source>
        <dbReference type="RuleBase" id="RU003567"/>
    </source>
</evidence>
<evidence type="ECO:0000256" key="5">
    <source>
        <dbReference type="ARBA" id="ARBA00022825"/>
    </source>
</evidence>
<dbReference type="Proteomes" id="UP000074914">
    <property type="component" value="Chromosome"/>
</dbReference>
<sequence length="193" mass="21096">MEEKVETTNASQRDAFLEEKAFKSRTVLLFGQINDTVARDIVRQLIALSGESKAPINFLVCSPGGHVESGDVIHDVIRFIDAPVNMIGSGWVGSAAVNVFLSVPKERRFCLQNTRFLIHQPSGGVGGQASDIAIQAREIIRVRERIGALIAKETGQKLEKVTADIDRDFWMSAPEAIEYGLVSKSIVSAKEVS</sequence>
<evidence type="ECO:0000256" key="4">
    <source>
        <dbReference type="ARBA" id="ARBA00022801"/>
    </source>
</evidence>
<evidence type="ECO:0000256" key="3">
    <source>
        <dbReference type="ARBA" id="ARBA00022670"/>
    </source>
</evidence>
<dbReference type="PANTHER" id="PTHR10381">
    <property type="entry name" value="ATP-DEPENDENT CLP PROTEASE PROTEOLYTIC SUBUNIT"/>
    <property type="match status" value="1"/>
</dbReference>
<dbReference type="Gene3D" id="3.90.226.10">
    <property type="entry name" value="2-enoyl-CoA Hydratase, Chain A, domain 1"/>
    <property type="match status" value="1"/>
</dbReference>
<dbReference type="EMBL" id="CP013236">
    <property type="protein sequence ID" value="AMP15618.1"/>
    <property type="molecule type" value="Genomic_DNA"/>
</dbReference>